<dbReference type="GO" id="GO:0005886">
    <property type="term" value="C:plasma membrane"/>
    <property type="evidence" value="ECO:0007669"/>
    <property type="project" value="UniProtKB-SubCell"/>
</dbReference>
<evidence type="ECO:0000256" key="2">
    <source>
        <dbReference type="ARBA" id="ARBA00022448"/>
    </source>
</evidence>
<feature type="transmembrane region" description="Helical" evidence="8">
    <location>
        <begin position="79"/>
        <end position="96"/>
    </location>
</feature>
<comment type="subcellular location">
    <subcellularLocation>
        <location evidence="1">Cell membrane</location>
        <topology evidence="1">Multi-pass membrane protein</topology>
    </subcellularLocation>
</comment>
<dbReference type="PANTHER" id="PTHR23517:SF15">
    <property type="entry name" value="PROTON-DEPENDENT OLIGOPEPTIDE FAMILY TRANSPORT PROTEIN"/>
    <property type="match status" value="1"/>
</dbReference>
<gene>
    <name evidence="9" type="ORF">D1H98_09325</name>
</gene>
<evidence type="ECO:0000256" key="3">
    <source>
        <dbReference type="ARBA" id="ARBA00022475"/>
    </source>
</evidence>
<dbReference type="GO" id="GO:0015833">
    <property type="term" value="P:peptide transport"/>
    <property type="evidence" value="ECO:0007669"/>
    <property type="project" value="UniProtKB-KW"/>
</dbReference>
<keyword evidence="7 8" id="KW-0472">Membrane</keyword>
<feature type="transmembrane region" description="Helical" evidence="8">
    <location>
        <begin position="452"/>
        <end position="472"/>
    </location>
</feature>
<evidence type="ECO:0000256" key="4">
    <source>
        <dbReference type="ARBA" id="ARBA00022692"/>
    </source>
</evidence>
<evidence type="ECO:0000256" key="8">
    <source>
        <dbReference type="SAM" id="Phobius"/>
    </source>
</evidence>
<feature type="transmembrane region" description="Helical" evidence="8">
    <location>
        <begin position="315"/>
        <end position="332"/>
    </location>
</feature>
<keyword evidence="3" id="KW-1003">Cell membrane</keyword>
<protein>
    <submittedName>
        <fullName evidence="9">MFS transporter</fullName>
    </submittedName>
</protein>
<dbReference type="Pfam" id="PF00854">
    <property type="entry name" value="PTR2"/>
    <property type="match status" value="1"/>
</dbReference>
<sequence>MMIKIIREMPHGVAALCLIQAFSTFSYAVQYSSLALFITKQLGIANLSANSIVGLFLSFSYIFQLIGGVIGSRFISNRLLFVTTILIQNMGLFVLAQANPSSLNIGLSLFMVGSGLNVTSSNSMLTQCFIPQDDRRESAFFLSYAGMNVGYCIGYIACGFFDYSNQYQYLFYASILTNSIALLIIIKNWAYLGDKNFPLPDLTKRNWYFIKNILAIAFITLLIPFMRVCFEFANFCNGLVIITCLFMFLIIFILGLKQKSSSDRKKMMAYLILAISSVLFWMIYLTGPMGVTLFVKNNVDKHLFSFELATQWIKNINPVVIILGAPIMAMLINKLKAKGFHVSVPVQFSCSFVFLALSFLCLIFGIICSNSYGYISVYWIIGHHILQGMSELLLGPVGYALIGRIAPPKLQGILMGTWMLVTGVAASFSQYFSNAMVQSESVDPLITNQDFLRAFKQLGLWSLLCAVLLYFVSGKITKIINGVQDNKPVNQSKAIPIPYSN</sequence>
<comment type="caution">
    <text evidence="9">The sequence shown here is derived from an EMBL/GenBank/DDBJ whole genome shotgun (WGS) entry which is preliminary data.</text>
</comment>
<name>A0A3A6VEQ2_LEGPN</name>
<feature type="transmembrane region" description="Helical" evidence="8">
    <location>
        <begin position="344"/>
        <end position="367"/>
    </location>
</feature>
<dbReference type="Proteomes" id="UP000277145">
    <property type="component" value="Unassembled WGS sequence"/>
</dbReference>
<dbReference type="AlphaFoldDB" id="A0A3A6VEQ2"/>
<dbReference type="InterPro" id="IPR050171">
    <property type="entry name" value="MFS_Transporters"/>
</dbReference>
<keyword evidence="5" id="KW-0653">Protein transport</keyword>
<feature type="transmembrane region" description="Helical" evidence="8">
    <location>
        <begin position="169"/>
        <end position="186"/>
    </location>
</feature>
<evidence type="ECO:0000313" key="9">
    <source>
        <dbReference type="EMBL" id="RJY34944.1"/>
    </source>
</evidence>
<evidence type="ECO:0000256" key="7">
    <source>
        <dbReference type="ARBA" id="ARBA00023136"/>
    </source>
</evidence>
<organism evidence="9 10">
    <name type="scientific">Legionella pneumophila subsp. pneumophila</name>
    <dbReference type="NCBI Taxonomy" id="91891"/>
    <lineage>
        <taxon>Bacteria</taxon>
        <taxon>Pseudomonadati</taxon>
        <taxon>Pseudomonadota</taxon>
        <taxon>Gammaproteobacteria</taxon>
        <taxon>Legionellales</taxon>
        <taxon>Legionellaceae</taxon>
        <taxon>Legionella</taxon>
    </lineage>
</organism>
<dbReference type="InterPro" id="IPR005279">
    <property type="entry name" value="Dipep/tripep_permease"/>
</dbReference>
<evidence type="ECO:0000256" key="5">
    <source>
        <dbReference type="ARBA" id="ARBA00022856"/>
    </source>
</evidence>
<evidence type="ECO:0000256" key="6">
    <source>
        <dbReference type="ARBA" id="ARBA00022989"/>
    </source>
</evidence>
<dbReference type="Gene3D" id="1.20.1250.20">
    <property type="entry name" value="MFS general substrate transporter like domains"/>
    <property type="match status" value="1"/>
</dbReference>
<reference evidence="9 10" key="1">
    <citation type="submission" date="2018-08" db="EMBL/GenBank/DDBJ databases">
        <title>Genome Sequences of Legionella pneumophila subsp. pneumophila Isolates, Recovered from a Drinking Water System in a Large Builging.</title>
        <authorList>
            <person name="Gomez-Alvarez V."/>
            <person name="Boczek L."/>
            <person name="King D."/>
            <person name="Pemberton A."/>
            <person name="Pfaller S."/>
            <person name="Rodgers M."/>
            <person name="Santodomingo J."/>
            <person name="Revetta R."/>
        </authorList>
    </citation>
    <scope>NUCLEOTIDE SEQUENCE [LARGE SCALE GENOMIC DNA]</scope>
    <source>
        <strain evidence="9 10">L01C.1</strain>
    </source>
</reference>
<keyword evidence="6 8" id="KW-1133">Transmembrane helix</keyword>
<feature type="transmembrane region" description="Helical" evidence="8">
    <location>
        <begin position="52"/>
        <end position="72"/>
    </location>
</feature>
<feature type="transmembrane region" description="Helical" evidence="8">
    <location>
        <begin position="413"/>
        <end position="432"/>
    </location>
</feature>
<dbReference type="PANTHER" id="PTHR23517">
    <property type="entry name" value="RESISTANCE PROTEIN MDTM, PUTATIVE-RELATED-RELATED"/>
    <property type="match status" value="1"/>
</dbReference>
<dbReference type="InterPro" id="IPR000109">
    <property type="entry name" value="POT_fam"/>
</dbReference>
<feature type="transmembrane region" description="Helical" evidence="8">
    <location>
        <begin position="232"/>
        <end position="256"/>
    </location>
</feature>
<keyword evidence="4 8" id="KW-0812">Transmembrane</keyword>
<dbReference type="EMBL" id="QWDR01000001">
    <property type="protein sequence ID" value="RJY34944.1"/>
    <property type="molecule type" value="Genomic_DNA"/>
</dbReference>
<accession>A0A3A6VEQ2</accession>
<evidence type="ECO:0000256" key="1">
    <source>
        <dbReference type="ARBA" id="ARBA00004651"/>
    </source>
</evidence>
<feature type="transmembrane region" description="Helical" evidence="8">
    <location>
        <begin position="379"/>
        <end position="401"/>
    </location>
</feature>
<dbReference type="NCBIfam" id="TIGR00924">
    <property type="entry name" value="yjdL_sub1_fam"/>
    <property type="match status" value="1"/>
</dbReference>
<dbReference type="SUPFAM" id="SSF103473">
    <property type="entry name" value="MFS general substrate transporter"/>
    <property type="match status" value="1"/>
</dbReference>
<dbReference type="InterPro" id="IPR036259">
    <property type="entry name" value="MFS_trans_sf"/>
</dbReference>
<feature type="transmembrane region" description="Helical" evidence="8">
    <location>
        <begin position="140"/>
        <end position="163"/>
    </location>
</feature>
<dbReference type="GO" id="GO:1904680">
    <property type="term" value="F:peptide transmembrane transporter activity"/>
    <property type="evidence" value="ECO:0007669"/>
    <property type="project" value="InterPro"/>
</dbReference>
<feature type="transmembrane region" description="Helical" evidence="8">
    <location>
        <begin position="102"/>
        <end position="119"/>
    </location>
</feature>
<keyword evidence="2" id="KW-0813">Transport</keyword>
<feature type="transmembrane region" description="Helical" evidence="8">
    <location>
        <begin position="207"/>
        <end position="226"/>
    </location>
</feature>
<feature type="transmembrane region" description="Helical" evidence="8">
    <location>
        <begin position="268"/>
        <end position="295"/>
    </location>
</feature>
<proteinExistence type="predicted"/>
<keyword evidence="5" id="KW-0571">Peptide transport</keyword>
<evidence type="ECO:0000313" key="10">
    <source>
        <dbReference type="Proteomes" id="UP000277145"/>
    </source>
</evidence>